<dbReference type="Proteomes" id="UP000030688">
    <property type="component" value="Unassembled WGS sequence"/>
</dbReference>
<dbReference type="AlphaFoldDB" id="W7FJK6"/>
<proteinExistence type="predicted"/>
<sequence>MYLYKEYNICIIIDKLFNRNKKEIYFFLKKYIDFNYYIIIKLREICIYNKIIIKSYYSIYNVCIIYLNRSIKNYYCSTT</sequence>
<evidence type="ECO:0000313" key="2">
    <source>
        <dbReference type="Proteomes" id="UP000030688"/>
    </source>
</evidence>
<dbReference type="EMBL" id="KE123624">
    <property type="protein sequence ID" value="EUR69798.1"/>
    <property type="molecule type" value="Genomic_DNA"/>
</dbReference>
<accession>W7FJK6</accession>
<reference evidence="1 2" key="2">
    <citation type="submission" date="2013-02" db="EMBL/GenBank/DDBJ databases">
        <title>The Genome Sequence of Plasmodium falciparum 7G8.</title>
        <authorList>
            <consortium name="The Broad Institute Genome Sequencing Platform"/>
            <consortium name="The Broad Institute Genome Sequencing Center for Infectious Disease"/>
            <person name="Neafsey D."/>
            <person name="Cheeseman I."/>
            <person name="Volkman S."/>
            <person name="Adams J."/>
            <person name="Walker B."/>
            <person name="Young S.K."/>
            <person name="Zeng Q."/>
            <person name="Gargeya S."/>
            <person name="Fitzgerald M."/>
            <person name="Haas B."/>
            <person name="Abouelleil A."/>
            <person name="Alvarado L."/>
            <person name="Arachchi H.M."/>
            <person name="Berlin A.M."/>
            <person name="Chapman S.B."/>
            <person name="Dewar J."/>
            <person name="Goldberg J."/>
            <person name="Griggs A."/>
            <person name="Gujja S."/>
            <person name="Hansen M."/>
            <person name="Howarth C."/>
            <person name="Imamovic A."/>
            <person name="Larimer J."/>
            <person name="McCowan C."/>
            <person name="Murphy C."/>
            <person name="Neiman D."/>
            <person name="Pearson M."/>
            <person name="Priest M."/>
            <person name="Roberts A."/>
            <person name="Saif S."/>
            <person name="Shea T."/>
            <person name="Sisk P."/>
            <person name="Sykes S."/>
            <person name="Wortman J."/>
            <person name="Nusbaum C."/>
            <person name="Birren B."/>
        </authorList>
    </citation>
    <scope>NUCLEOTIDE SEQUENCE [LARGE SCALE GENOMIC DNA]</scope>
    <source>
        <strain evidence="1 2">7G8</strain>
    </source>
</reference>
<reference evidence="2" key="1">
    <citation type="submission" date="2007-11" db="EMBL/GenBank/DDBJ databases">
        <authorList>
            <consortium name="The Broad Institute Genome Sequencing Platform"/>
            <person name="Volkman S.K."/>
            <person name="Daily J.P."/>
            <person name="Sarr O."/>
            <person name="Ndiaye D."/>
            <person name="Ndir O."/>
            <person name="Mboup S."/>
            <person name="Lukens A."/>
            <person name="Stange-Thomann N."/>
            <person name="Mauceli E."/>
            <person name="Gnerre S."/>
            <person name="Jaffe D."/>
            <person name="Zainoun J."/>
            <person name="Wiegand R.C."/>
            <person name="Birren B."/>
            <person name="Galagan J."/>
            <person name="Lander E."/>
            <person name="Wirth D.F."/>
        </authorList>
    </citation>
    <scope>NUCLEOTIDE SEQUENCE [LARGE SCALE GENOMIC DNA]</scope>
    <source>
        <strain evidence="2">7G8</strain>
    </source>
</reference>
<organism evidence="1 2">
    <name type="scientific">Plasmodium falciparum (isolate 7G8)</name>
    <dbReference type="NCBI Taxonomy" id="57266"/>
    <lineage>
        <taxon>Eukaryota</taxon>
        <taxon>Sar</taxon>
        <taxon>Alveolata</taxon>
        <taxon>Apicomplexa</taxon>
        <taxon>Aconoidasida</taxon>
        <taxon>Haemosporida</taxon>
        <taxon>Plasmodiidae</taxon>
        <taxon>Plasmodium</taxon>
        <taxon>Plasmodium (Laverania)</taxon>
    </lineage>
</organism>
<name>W7FJK6_PLAF8</name>
<evidence type="ECO:0000313" key="1">
    <source>
        <dbReference type="EMBL" id="EUR69798.1"/>
    </source>
</evidence>
<protein>
    <submittedName>
        <fullName evidence="1">Uncharacterized protein</fullName>
    </submittedName>
</protein>
<gene>
    <name evidence="1" type="ORF">PFBG_03634</name>
</gene>